<dbReference type="PIRSF" id="PIRSF006060">
    <property type="entry name" value="AA_transporter"/>
    <property type="match status" value="1"/>
</dbReference>
<evidence type="ECO:0000313" key="6">
    <source>
        <dbReference type="EMBL" id="KRN77319.1"/>
    </source>
</evidence>
<dbReference type="EMBL" id="JQCD01000021">
    <property type="protein sequence ID" value="KRN77319.1"/>
    <property type="molecule type" value="Genomic_DNA"/>
</dbReference>
<keyword evidence="4 5" id="KW-0472">Membrane</keyword>
<feature type="transmembrane region" description="Helical" evidence="5">
    <location>
        <begin position="417"/>
        <end position="437"/>
    </location>
</feature>
<dbReference type="Proteomes" id="UP000051673">
    <property type="component" value="Unassembled WGS sequence"/>
</dbReference>
<dbReference type="PANTHER" id="PTHR11785:SF512">
    <property type="entry name" value="SOBREMESA, ISOFORM B"/>
    <property type="match status" value="1"/>
</dbReference>
<dbReference type="Pfam" id="PF13520">
    <property type="entry name" value="AA_permease_2"/>
    <property type="match status" value="1"/>
</dbReference>
<name>A0A0R2JS16_9LACO</name>
<dbReference type="OrthoDB" id="3181223at2"/>
<proteinExistence type="predicted"/>
<dbReference type="InterPro" id="IPR002293">
    <property type="entry name" value="AA/rel_permease1"/>
</dbReference>
<protein>
    <submittedName>
        <fullName evidence="6">Amino acid transport protein</fullName>
    </submittedName>
</protein>
<feature type="transmembrane region" description="Helical" evidence="5">
    <location>
        <begin position="47"/>
        <end position="68"/>
    </location>
</feature>
<evidence type="ECO:0000313" key="7">
    <source>
        <dbReference type="Proteomes" id="UP000051673"/>
    </source>
</evidence>
<comment type="subcellular location">
    <subcellularLocation>
        <location evidence="1">Membrane</location>
        <topology evidence="1">Multi-pass membrane protein</topology>
    </subcellularLocation>
</comment>
<feature type="transmembrane region" description="Helical" evidence="5">
    <location>
        <begin position="194"/>
        <end position="218"/>
    </location>
</feature>
<feature type="transmembrane region" description="Helical" evidence="5">
    <location>
        <begin position="152"/>
        <end position="174"/>
    </location>
</feature>
<feature type="transmembrane region" description="Helical" evidence="5">
    <location>
        <begin position="355"/>
        <end position="373"/>
    </location>
</feature>
<feature type="transmembrane region" description="Helical" evidence="5">
    <location>
        <begin position="230"/>
        <end position="250"/>
    </location>
</feature>
<evidence type="ECO:0000256" key="4">
    <source>
        <dbReference type="ARBA" id="ARBA00023136"/>
    </source>
</evidence>
<reference evidence="6 7" key="1">
    <citation type="journal article" date="2015" name="Genome Announc.">
        <title>Expanding the biotechnology potential of lactobacilli through comparative genomics of 213 strains and associated genera.</title>
        <authorList>
            <person name="Sun Z."/>
            <person name="Harris H.M."/>
            <person name="McCann A."/>
            <person name="Guo C."/>
            <person name="Argimon S."/>
            <person name="Zhang W."/>
            <person name="Yang X."/>
            <person name="Jeffery I.B."/>
            <person name="Cooney J.C."/>
            <person name="Kagawa T.F."/>
            <person name="Liu W."/>
            <person name="Song Y."/>
            <person name="Salvetti E."/>
            <person name="Wrobel A."/>
            <person name="Rasinkangas P."/>
            <person name="Parkhill J."/>
            <person name="Rea M.C."/>
            <person name="O'Sullivan O."/>
            <person name="Ritari J."/>
            <person name="Douillard F.P."/>
            <person name="Paul Ross R."/>
            <person name="Yang R."/>
            <person name="Briner A.E."/>
            <person name="Felis G.E."/>
            <person name="de Vos W.M."/>
            <person name="Barrangou R."/>
            <person name="Klaenhammer T.R."/>
            <person name="Caufield P.W."/>
            <person name="Cui Y."/>
            <person name="Zhang H."/>
            <person name="O'Toole P.W."/>
        </authorList>
    </citation>
    <scope>NUCLEOTIDE SEQUENCE [LARGE SCALE GENOMIC DNA]</scope>
    <source>
        <strain evidence="6 7">DSM 20014</strain>
    </source>
</reference>
<sequence>MEKQVELKRSMGLMSGLSMVVGTVIGSGVFFKQAGVLQQAGSTTMGLVAWIAGGIITLAAGLTIAEVANRLPKTGGLYSYIEELFGPTAGFLTGWMQVVVYAPAVIASIGGYAAYLTANFLGWDTSTARWITVTYIVFIMVLNMLENRVTAAFQVITTSIKMIPIVVLVVYGLFFGEVNALGQTVAQVSATSRGGIGMAILATLFAYDGWILLGNIAGELKNPRRDMPRAIILGISTIVLAYVGVTYATYRTLPGNEIVQLQNNTTFAMATKAFGEFGGRALSIAIIISMWGTLNGKMISFPRMAYAMAKDGLFPKYLSHLNPKTQEPINAIATVAAMTTVIAVFTDSADRLSDIAIFTIWIFYTAAFFGIFILRRKDRQTPNDNQELFKTPLYPITPMVAIGGAIFVLGSTFVTDFMGVIISIILVGLGWPVYYYYRRKNHVVR</sequence>
<evidence type="ECO:0000256" key="1">
    <source>
        <dbReference type="ARBA" id="ARBA00004141"/>
    </source>
</evidence>
<keyword evidence="7" id="KW-1185">Reference proteome</keyword>
<dbReference type="AlphaFoldDB" id="A0A0R2JS16"/>
<evidence type="ECO:0000256" key="2">
    <source>
        <dbReference type="ARBA" id="ARBA00022692"/>
    </source>
</evidence>
<feature type="transmembrane region" description="Helical" evidence="5">
    <location>
        <begin position="89"/>
        <end position="115"/>
    </location>
</feature>
<accession>A0A0R2JS16</accession>
<keyword evidence="2 5" id="KW-0812">Transmembrane</keyword>
<comment type="caution">
    <text evidence="6">The sequence shown here is derived from an EMBL/GenBank/DDBJ whole genome shotgun (WGS) entry which is preliminary data.</text>
</comment>
<dbReference type="InterPro" id="IPR050598">
    <property type="entry name" value="AminoAcid_Transporter"/>
</dbReference>
<dbReference type="Gene3D" id="1.20.1740.10">
    <property type="entry name" value="Amino acid/polyamine transporter I"/>
    <property type="match status" value="1"/>
</dbReference>
<dbReference type="GO" id="GO:0015179">
    <property type="term" value="F:L-amino acid transmembrane transporter activity"/>
    <property type="evidence" value="ECO:0007669"/>
    <property type="project" value="TreeGrafter"/>
</dbReference>
<dbReference type="PATRIC" id="fig|1620.3.peg.1713"/>
<feature type="transmembrane region" description="Helical" evidence="5">
    <location>
        <begin position="12"/>
        <end position="31"/>
    </location>
</feature>
<gene>
    <name evidence="6" type="ORF">IV67_GL001676</name>
</gene>
<dbReference type="PANTHER" id="PTHR11785">
    <property type="entry name" value="AMINO ACID TRANSPORTER"/>
    <property type="match status" value="1"/>
</dbReference>
<organism evidence="6 7">
    <name type="scientific">Weissella minor</name>
    <dbReference type="NCBI Taxonomy" id="1620"/>
    <lineage>
        <taxon>Bacteria</taxon>
        <taxon>Bacillati</taxon>
        <taxon>Bacillota</taxon>
        <taxon>Bacilli</taxon>
        <taxon>Lactobacillales</taxon>
        <taxon>Lactobacillaceae</taxon>
        <taxon>Weissella</taxon>
    </lineage>
</organism>
<dbReference type="GO" id="GO:0016020">
    <property type="term" value="C:membrane"/>
    <property type="evidence" value="ECO:0007669"/>
    <property type="project" value="UniProtKB-SubCell"/>
</dbReference>
<feature type="transmembrane region" description="Helical" evidence="5">
    <location>
        <begin position="127"/>
        <end position="145"/>
    </location>
</feature>
<dbReference type="STRING" id="1620.IV67_GL001676"/>
<feature type="transmembrane region" description="Helical" evidence="5">
    <location>
        <begin position="277"/>
        <end position="294"/>
    </location>
</feature>
<feature type="transmembrane region" description="Helical" evidence="5">
    <location>
        <begin position="329"/>
        <end position="349"/>
    </location>
</feature>
<evidence type="ECO:0000256" key="5">
    <source>
        <dbReference type="SAM" id="Phobius"/>
    </source>
</evidence>
<dbReference type="RefSeq" id="WP_057786838.1">
    <property type="nucleotide sequence ID" value="NZ_CBDALJ010000023.1"/>
</dbReference>
<feature type="transmembrane region" description="Helical" evidence="5">
    <location>
        <begin position="393"/>
        <end position="411"/>
    </location>
</feature>
<evidence type="ECO:0000256" key="3">
    <source>
        <dbReference type="ARBA" id="ARBA00022989"/>
    </source>
</evidence>
<keyword evidence="3 5" id="KW-1133">Transmembrane helix</keyword>